<organism evidence="9">
    <name type="scientific">Ixodes ricinus</name>
    <name type="common">Common tick</name>
    <name type="synonym">Acarus ricinus</name>
    <dbReference type="NCBI Taxonomy" id="34613"/>
    <lineage>
        <taxon>Eukaryota</taxon>
        <taxon>Metazoa</taxon>
        <taxon>Ecdysozoa</taxon>
        <taxon>Arthropoda</taxon>
        <taxon>Chelicerata</taxon>
        <taxon>Arachnida</taxon>
        <taxon>Acari</taxon>
        <taxon>Parasitiformes</taxon>
        <taxon>Ixodida</taxon>
        <taxon>Ixodoidea</taxon>
        <taxon>Ixodidae</taxon>
        <taxon>Ixodinae</taxon>
        <taxon>Ixodes</taxon>
    </lineage>
</organism>
<evidence type="ECO:0000256" key="4">
    <source>
        <dbReference type="ARBA" id="ARBA00023136"/>
    </source>
</evidence>
<keyword evidence="2 6" id="KW-0812">Transmembrane</keyword>
<feature type="transmembrane region" description="Helical" evidence="6">
    <location>
        <begin position="268"/>
        <end position="287"/>
    </location>
</feature>
<dbReference type="Pfam" id="PF01825">
    <property type="entry name" value="GPS"/>
    <property type="match status" value="1"/>
</dbReference>
<proteinExistence type="predicted"/>
<dbReference type="PROSITE" id="PS50261">
    <property type="entry name" value="G_PROTEIN_RECEP_F2_4"/>
    <property type="match status" value="1"/>
</dbReference>
<feature type="transmembrane region" description="Helical" evidence="6">
    <location>
        <begin position="338"/>
        <end position="355"/>
    </location>
</feature>
<dbReference type="Pfam" id="PF00002">
    <property type="entry name" value="7tm_2"/>
    <property type="match status" value="1"/>
</dbReference>
<dbReference type="InterPro" id="IPR000203">
    <property type="entry name" value="GPS"/>
</dbReference>
<evidence type="ECO:0000256" key="5">
    <source>
        <dbReference type="ARBA" id="ARBA00023157"/>
    </source>
</evidence>
<dbReference type="PRINTS" id="PR00249">
    <property type="entry name" value="GPCRSECRETIN"/>
</dbReference>
<dbReference type="PANTHER" id="PTHR12011:SF347">
    <property type="entry name" value="FI21270P1-RELATED"/>
    <property type="match status" value="1"/>
</dbReference>
<feature type="domain" description="GAIN-B" evidence="7">
    <location>
        <begin position="44"/>
        <end position="227"/>
    </location>
</feature>
<dbReference type="AlphaFoldDB" id="A0A147BE84"/>
<protein>
    <submittedName>
        <fullName evidence="9">Putative g-protein coupled receptor</fullName>
    </submittedName>
</protein>
<comment type="subcellular location">
    <subcellularLocation>
        <location evidence="1">Membrane</location>
        <topology evidence="1">Multi-pass membrane protein</topology>
    </subcellularLocation>
</comment>
<dbReference type="GO" id="GO:0007166">
    <property type="term" value="P:cell surface receptor signaling pathway"/>
    <property type="evidence" value="ECO:0007669"/>
    <property type="project" value="InterPro"/>
</dbReference>
<evidence type="ECO:0000256" key="1">
    <source>
        <dbReference type="ARBA" id="ARBA00004141"/>
    </source>
</evidence>
<evidence type="ECO:0000256" key="2">
    <source>
        <dbReference type="ARBA" id="ARBA00022692"/>
    </source>
</evidence>
<dbReference type="SMART" id="SM00303">
    <property type="entry name" value="GPS"/>
    <property type="match status" value="1"/>
</dbReference>
<evidence type="ECO:0000259" key="8">
    <source>
        <dbReference type="PROSITE" id="PS50261"/>
    </source>
</evidence>
<dbReference type="GO" id="GO:0004930">
    <property type="term" value="F:G protein-coupled receptor activity"/>
    <property type="evidence" value="ECO:0007669"/>
    <property type="project" value="InterPro"/>
</dbReference>
<reference evidence="9" key="1">
    <citation type="journal article" date="2018" name="PLoS Negl. Trop. Dis.">
        <title>Sialome diversity of ticks revealed by RNAseq of single tick salivary glands.</title>
        <authorList>
            <person name="Perner J."/>
            <person name="Kropackova S."/>
            <person name="Kopacek P."/>
            <person name="Ribeiro J.M."/>
        </authorList>
    </citation>
    <scope>NUCLEOTIDE SEQUENCE</scope>
    <source>
        <strain evidence="9">Siblings of single egg batch collected in Ceske Budejovice</strain>
        <tissue evidence="9">Salivary glands</tissue>
    </source>
</reference>
<feature type="non-terminal residue" evidence="9">
    <location>
        <position position="1"/>
    </location>
</feature>
<feature type="transmembrane region" description="Helical" evidence="6">
    <location>
        <begin position="293"/>
        <end position="317"/>
    </location>
</feature>
<feature type="transmembrane region" description="Helical" evidence="6">
    <location>
        <begin position="418"/>
        <end position="441"/>
    </location>
</feature>
<keyword evidence="3 6" id="KW-1133">Transmembrane helix</keyword>
<name>A0A147BE84_IXORI</name>
<feature type="transmembrane region" description="Helical" evidence="6">
    <location>
        <begin position="447"/>
        <end position="470"/>
    </location>
</feature>
<feature type="transmembrane region" description="Helical" evidence="6">
    <location>
        <begin position="235"/>
        <end position="256"/>
    </location>
</feature>
<dbReference type="InterPro" id="IPR017981">
    <property type="entry name" value="GPCR_2-like_7TM"/>
</dbReference>
<dbReference type="Gene3D" id="2.60.220.50">
    <property type="match status" value="1"/>
</dbReference>
<evidence type="ECO:0000313" key="9">
    <source>
        <dbReference type="EMBL" id="JAR88635.1"/>
    </source>
</evidence>
<sequence>PDVQSKKRRIASKIMRETERAAEQLSCSWASSSMDSDNGTAKNRTGVFIRKENIELKTYWFPFSGAQVCFPDCDDGTETAIKIEGGAVPLEGLPQVCGDSAYVGFGTIFRNFGELLHPTTAVLPGSQQGTPGNFVVNSALVGFSFGRQNSSLLFDKNIVTATLFHSDGQLRGRVICAFWNFSRNNGTGGWDDGGCEVDYWASDFQKTTCRCNHLTNFAVLLDRTGQMEDSIPLKVLTIVCSVLSIIALMLTMTCLLCLRNLHCRRSTIACNTCFCLLVSNLIMMMGFEQTYSHSVACMVTRSILLCVLLSAFMWMLLEGYHLYRMLVVVFNNNRIPVSWFYAVGYGIPLAITTVATPLTSSNFRPNFCWFVGEDIFYFCGPMIVVVSVNSVLLVIALISASKVKIKAQQRSPDKIGSWLKGSASLMFLLGITWVLGLPLLAGNVVPYIGYVFTAVNGSQGVAMFAFHIACNDKARTTLIKMFRKKTRGTAFGKTSGGQDQRGKKAIMGGSIGSRSWMQWRRR</sequence>
<dbReference type="InterPro" id="IPR000832">
    <property type="entry name" value="GPCR_2_secretin-like"/>
</dbReference>
<accession>A0A147BE84</accession>
<evidence type="ECO:0000256" key="3">
    <source>
        <dbReference type="ARBA" id="ARBA00022989"/>
    </source>
</evidence>
<keyword evidence="9" id="KW-0675">Receptor</keyword>
<dbReference type="InterPro" id="IPR057244">
    <property type="entry name" value="GAIN_B"/>
</dbReference>
<evidence type="ECO:0000256" key="6">
    <source>
        <dbReference type="SAM" id="Phobius"/>
    </source>
</evidence>
<dbReference type="InterPro" id="IPR046338">
    <property type="entry name" value="GAIN_dom_sf"/>
</dbReference>
<dbReference type="PROSITE" id="PS50221">
    <property type="entry name" value="GAIN_B"/>
    <property type="match status" value="1"/>
</dbReference>
<dbReference type="GO" id="GO:0005886">
    <property type="term" value="C:plasma membrane"/>
    <property type="evidence" value="ECO:0007669"/>
    <property type="project" value="TreeGrafter"/>
</dbReference>
<keyword evidence="4 6" id="KW-0472">Membrane</keyword>
<evidence type="ECO:0000259" key="7">
    <source>
        <dbReference type="PROSITE" id="PS50221"/>
    </source>
</evidence>
<dbReference type="PANTHER" id="PTHR12011">
    <property type="entry name" value="ADHESION G-PROTEIN COUPLED RECEPTOR"/>
    <property type="match status" value="1"/>
</dbReference>
<feature type="domain" description="G-protein coupled receptors family 2 profile 2" evidence="8">
    <location>
        <begin position="233"/>
        <end position="471"/>
    </location>
</feature>
<dbReference type="EMBL" id="GEGO01006769">
    <property type="protein sequence ID" value="JAR88635.1"/>
    <property type="molecule type" value="Transcribed_RNA"/>
</dbReference>
<feature type="transmembrane region" description="Helical" evidence="6">
    <location>
        <begin position="375"/>
        <end position="398"/>
    </location>
</feature>
<keyword evidence="5" id="KW-1015">Disulfide bond</keyword>
<dbReference type="Gene3D" id="1.20.1070.10">
    <property type="entry name" value="Rhodopsin 7-helix transmembrane proteins"/>
    <property type="match status" value="1"/>
</dbReference>